<keyword evidence="3" id="KW-1185">Reference proteome</keyword>
<evidence type="ECO:0000313" key="2">
    <source>
        <dbReference type="EMBL" id="RUO77778.1"/>
    </source>
</evidence>
<dbReference type="EMBL" id="PIQF01000001">
    <property type="protein sequence ID" value="RUO77778.1"/>
    <property type="molecule type" value="Genomic_DNA"/>
</dbReference>
<dbReference type="InterPro" id="IPR013830">
    <property type="entry name" value="SGNH_hydro"/>
</dbReference>
<dbReference type="GO" id="GO:0016788">
    <property type="term" value="F:hydrolase activity, acting on ester bonds"/>
    <property type="evidence" value="ECO:0007669"/>
    <property type="project" value="UniProtKB-ARBA"/>
</dbReference>
<proteinExistence type="predicted"/>
<evidence type="ECO:0000259" key="1">
    <source>
        <dbReference type="Pfam" id="PF13472"/>
    </source>
</evidence>
<dbReference type="RefSeq" id="WP_126784067.1">
    <property type="nucleotide sequence ID" value="NZ_PIQF01000001.1"/>
</dbReference>
<sequence>MPLLAPWLILQGKRVHRSTLRLPEAEGEKQGSCGTGTDLNLLIVGDSAAAGVGCKTQDDALAGQLAGLLSKHHQVNWQLVAQSSRTCAGVLDMVRNTKLSLSSVDAVVISVGVNDVTKRTSYRQWQRDLNELTGYLRDTLGGAQIIYTGLPPMHHFPALPQPLRWFIGQQARQLDKLLARHCLTNAKVHYLKLDLPFSAKYMARDGFHPNPTAAKIWAQRAADIIRS</sequence>
<dbReference type="CDD" id="cd01836">
    <property type="entry name" value="FeeA_FeeB_like"/>
    <property type="match status" value="1"/>
</dbReference>
<protein>
    <recommendedName>
        <fullName evidence="1">SGNH hydrolase-type esterase domain-containing protein</fullName>
    </recommendedName>
</protein>
<dbReference type="SUPFAM" id="SSF52266">
    <property type="entry name" value="SGNH hydrolase"/>
    <property type="match status" value="1"/>
</dbReference>
<dbReference type="Proteomes" id="UP000287908">
    <property type="component" value="Unassembled WGS sequence"/>
</dbReference>
<gene>
    <name evidence="2" type="ORF">CWI81_04680</name>
</gene>
<comment type="caution">
    <text evidence="2">The sequence shown here is derived from an EMBL/GenBank/DDBJ whole genome shotgun (WGS) entry which is preliminary data.</text>
</comment>
<dbReference type="OrthoDB" id="9804395at2"/>
<accession>A0A432ZIK3</accession>
<dbReference type="Pfam" id="PF13472">
    <property type="entry name" value="Lipase_GDSL_2"/>
    <property type="match status" value="1"/>
</dbReference>
<dbReference type="InterPro" id="IPR036514">
    <property type="entry name" value="SGNH_hydro_sf"/>
</dbReference>
<dbReference type="AlphaFoldDB" id="A0A432ZIK3"/>
<name>A0A432ZIK3_9GAMM</name>
<dbReference type="Gene3D" id="3.40.50.1110">
    <property type="entry name" value="SGNH hydrolase"/>
    <property type="match status" value="1"/>
</dbReference>
<evidence type="ECO:0000313" key="3">
    <source>
        <dbReference type="Proteomes" id="UP000287908"/>
    </source>
</evidence>
<feature type="domain" description="SGNH hydrolase-type esterase" evidence="1">
    <location>
        <begin position="44"/>
        <end position="214"/>
    </location>
</feature>
<organism evidence="2 3">
    <name type="scientific">Idiomarina seosinensis</name>
    <dbReference type="NCBI Taxonomy" id="281739"/>
    <lineage>
        <taxon>Bacteria</taxon>
        <taxon>Pseudomonadati</taxon>
        <taxon>Pseudomonadota</taxon>
        <taxon>Gammaproteobacteria</taxon>
        <taxon>Alteromonadales</taxon>
        <taxon>Idiomarinaceae</taxon>
        <taxon>Idiomarina</taxon>
    </lineage>
</organism>
<reference evidence="2 3" key="1">
    <citation type="journal article" date="2011" name="Front. Microbiol.">
        <title>Genomic signatures of strain selection and enhancement in Bacillus atrophaeus var. globigii, a historical biowarfare simulant.</title>
        <authorList>
            <person name="Gibbons H.S."/>
            <person name="Broomall S.M."/>
            <person name="McNew L.A."/>
            <person name="Daligault H."/>
            <person name="Chapman C."/>
            <person name="Bruce D."/>
            <person name="Karavis M."/>
            <person name="Krepps M."/>
            <person name="McGregor P.A."/>
            <person name="Hong C."/>
            <person name="Park K.H."/>
            <person name="Akmal A."/>
            <person name="Feldman A."/>
            <person name="Lin J.S."/>
            <person name="Chang W.E."/>
            <person name="Higgs B.W."/>
            <person name="Demirev P."/>
            <person name="Lindquist J."/>
            <person name="Liem A."/>
            <person name="Fochler E."/>
            <person name="Read T.D."/>
            <person name="Tapia R."/>
            <person name="Johnson S."/>
            <person name="Bishop-Lilly K.A."/>
            <person name="Detter C."/>
            <person name="Han C."/>
            <person name="Sozhamannan S."/>
            <person name="Rosenzweig C.N."/>
            <person name="Skowronski E.W."/>
        </authorList>
    </citation>
    <scope>NUCLEOTIDE SEQUENCE [LARGE SCALE GENOMIC DNA]</scope>
    <source>
        <strain evidence="2 3">CL-SP19</strain>
    </source>
</reference>